<evidence type="ECO:0000313" key="10">
    <source>
        <dbReference type="Proteomes" id="UP000694621"/>
    </source>
</evidence>
<keyword evidence="7" id="KW-0325">Glycoprotein</keyword>
<keyword evidence="3" id="KW-0732">Signal</keyword>
<keyword evidence="2" id="KW-1003">Cell membrane</keyword>
<name>A0A8B9GSJ2_ASTMX</name>
<dbReference type="Proteomes" id="UP000694621">
    <property type="component" value="Unplaced"/>
</dbReference>
<evidence type="ECO:0000259" key="8">
    <source>
        <dbReference type="Pfam" id="PF07686"/>
    </source>
</evidence>
<evidence type="ECO:0000256" key="6">
    <source>
        <dbReference type="ARBA" id="ARBA00023157"/>
    </source>
</evidence>
<dbReference type="PANTHER" id="PTHR19433:SF133">
    <property type="entry name" value="IMMUNE-TYPE RECEPTOR 5 PRECURSOR-RELATED"/>
    <property type="match status" value="1"/>
</dbReference>
<dbReference type="CDD" id="cd00099">
    <property type="entry name" value="IgV"/>
    <property type="match status" value="1"/>
</dbReference>
<sequence>MGRCGLKEGTWSNIVCPDGLKFIQKGEDIIDASATAWFKQTPGESPLLVASAYHIVQVSYHNGFDKSGRFNAVREKNSFNLKISNAEPSDSATYYCVIAYYTDVALFHYCFSYTKLYLQTPQEQPQPL</sequence>
<dbReference type="GO" id="GO:0005886">
    <property type="term" value="C:plasma membrane"/>
    <property type="evidence" value="ECO:0007669"/>
    <property type="project" value="UniProtKB-SubCell"/>
</dbReference>
<evidence type="ECO:0000313" key="9">
    <source>
        <dbReference type="Ensembl" id="ENSAMXP00005001091.1"/>
    </source>
</evidence>
<dbReference type="SUPFAM" id="SSF48726">
    <property type="entry name" value="Immunoglobulin"/>
    <property type="match status" value="1"/>
</dbReference>
<reference evidence="9" key="1">
    <citation type="submission" date="2025-08" db="UniProtKB">
        <authorList>
            <consortium name="Ensembl"/>
        </authorList>
    </citation>
    <scope>IDENTIFICATION</scope>
</reference>
<dbReference type="GO" id="GO:0009617">
    <property type="term" value="P:response to bacterium"/>
    <property type="evidence" value="ECO:0007669"/>
    <property type="project" value="TreeGrafter"/>
</dbReference>
<evidence type="ECO:0000256" key="3">
    <source>
        <dbReference type="ARBA" id="ARBA00022729"/>
    </source>
</evidence>
<dbReference type="PANTHER" id="PTHR19433">
    <property type="entry name" value="T-CELL RECEPTOR ALPHA CHAIN V REGION-RELATED"/>
    <property type="match status" value="1"/>
</dbReference>
<evidence type="ECO:0000256" key="5">
    <source>
        <dbReference type="ARBA" id="ARBA00023136"/>
    </source>
</evidence>
<dbReference type="Ensembl" id="ENSAMXT00005001235.1">
    <property type="protein sequence ID" value="ENSAMXP00005001091.1"/>
    <property type="gene ID" value="ENSAMXG00005000683.1"/>
</dbReference>
<dbReference type="InterPro" id="IPR013106">
    <property type="entry name" value="Ig_V-set"/>
</dbReference>
<keyword evidence="6" id="KW-1015">Disulfide bond</keyword>
<evidence type="ECO:0000256" key="7">
    <source>
        <dbReference type="ARBA" id="ARBA00023180"/>
    </source>
</evidence>
<protein>
    <recommendedName>
        <fullName evidence="8">Immunoglobulin V-set domain-containing protein</fullName>
    </recommendedName>
</protein>
<keyword evidence="4" id="KW-0391">Immunity</keyword>
<evidence type="ECO:0000256" key="4">
    <source>
        <dbReference type="ARBA" id="ARBA00022859"/>
    </source>
</evidence>
<dbReference type="Pfam" id="PF07686">
    <property type="entry name" value="V-set"/>
    <property type="match status" value="1"/>
</dbReference>
<keyword evidence="5" id="KW-0472">Membrane</keyword>
<dbReference type="InterPro" id="IPR052051">
    <property type="entry name" value="TCR_complex_component"/>
</dbReference>
<evidence type="ECO:0000256" key="2">
    <source>
        <dbReference type="ARBA" id="ARBA00022475"/>
    </source>
</evidence>
<dbReference type="InterPro" id="IPR036179">
    <property type="entry name" value="Ig-like_dom_sf"/>
</dbReference>
<evidence type="ECO:0000256" key="1">
    <source>
        <dbReference type="ARBA" id="ARBA00004236"/>
    </source>
</evidence>
<comment type="subcellular location">
    <subcellularLocation>
        <location evidence="1">Cell membrane</location>
    </subcellularLocation>
</comment>
<dbReference type="Gene3D" id="2.60.40.10">
    <property type="entry name" value="Immunoglobulins"/>
    <property type="match status" value="1"/>
</dbReference>
<dbReference type="InterPro" id="IPR013783">
    <property type="entry name" value="Ig-like_fold"/>
</dbReference>
<feature type="domain" description="Immunoglobulin V-set" evidence="8">
    <location>
        <begin position="34"/>
        <end position="100"/>
    </location>
</feature>
<organism evidence="9 10">
    <name type="scientific">Astyanax mexicanus</name>
    <name type="common">Blind cave fish</name>
    <name type="synonym">Astyanax fasciatus mexicanus</name>
    <dbReference type="NCBI Taxonomy" id="7994"/>
    <lineage>
        <taxon>Eukaryota</taxon>
        <taxon>Metazoa</taxon>
        <taxon>Chordata</taxon>
        <taxon>Craniata</taxon>
        <taxon>Vertebrata</taxon>
        <taxon>Euteleostomi</taxon>
        <taxon>Actinopterygii</taxon>
        <taxon>Neopterygii</taxon>
        <taxon>Teleostei</taxon>
        <taxon>Ostariophysi</taxon>
        <taxon>Characiformes</taxon>
        <taxon>Characoidei</taxon>
        <taxon>Acestrorhamphidae</taxon>
        <taxon>Acestrorhamphinae</taxon>
        <taxon>Astyanax</taxon>
    </lineage>
</organism>
<dbReference type="GO" id="GO:0002376">
    <property type="term" value="P:immune system process"/>
    <property type="evidence" value="ECO:0007669"/>
    <property type="project" value="UniProtKB-KW"/>
</dbReference>
<accession>A0A8B9GSJ2</accession>
<dbReference type="AlphaFoldDB" id="A0A8B9GSJ2"/>
<proteinExistence type="predicted"/>